<feature type="region of interest" description="Disordered" evidence="1">
    <location>
        <begin position="458"/>
        <end position="691"/>
    </location>
</feature>
<organism evidence="3 4">
    <name type="scientific">Cryptococcus neoformans Tu259-1</name>
    <dbReference type="NCBI Taxonomy" id="1230072"/>
    <lineage>
        <taxon>Eukaryota</taxon>
        <taxon>Fungi</taxon>
        <taxon>Dikarya</taxon>
        <taxon>Basidiomycota</taxon>
        <taxon>Agaricomycotina</taxon>
        <taxon>Tremellomycetes</taxon>
        <taxon>Tremellales</taxon>
        <taxon>Cryptococcaceae</taxon>
        <taxon>Cryptococcus</taxon>
        <taxon>Cryptococcus neoformans species complex</taxon>
    </lineage>
</organism>
<feature type="compositionally biased region" description="Polar residues" evidence="1">
    <location>
        <begin position="513"/>
        <end position="548"/>
    </location>
</feature>
<feature type="compositionally biased region" description="Pro residues" evidence="1">
    <location>
        <begin position="554"/>
        <end position="567"/>
    </location>
</feature>
<sequence>MKYGHTVKSRSVLLSPQEHQLVNPSILLGAFFLAARAVQAQTSNATCAFTARSQWMFSSDGDSPCLVWSRIQSLCLSSSSYINVPPLVDSSWSYNAPTESSSACLCNSVSYNLMAACTYCQWENASIPTEDGWSSGCSSYTSTGLGFAEAVGQIPMWAFISFSKDGGAWDPSVSSATAAVNTGSWTTTLSRSFADASSTKAGNPSVETGRVSVSGSGASESSISAQNTGTATASYTSTSKSNSTSSSDRDGDSNDSSTSHSIPLGPVIGGVAGGLVGVIILFLLWRWYVNGRHRLANPYSPSSTPPGFGGGVEKEKQKKKKRMTYPYPAKTRGSLVASAASVFGSGGGVGRDEERGEGRGRSFLDMLVGGKGDRSGNWKEQRDTALYSDPTTFTDPRKAPEPYSASRTKWRTTSQRLILEADLSDSESAWSVSDDNGGQRKKGKWKEAFIPSIAMAADAKKEGSGNSKNLSAYTTTSQRQRLARRTLTPSEMEEDEETPFPLSARPESVITPIASTDTQPLSTATHPGSKNSKPTTNQVPKASQNNRQLLSLPPKQPPPAHLPPPTPDEAQSLSLLSPLGRRVDFSQPPSIRRERISENPTLPSLYEPPTGARTYRASRGSEMFSPGSRYMGTIYGDGGHGDRARGGGEGRRFSEGTIGAALGSARSLKTGDGRARWSGESAPALPTPKPR</sequence>
<feature type="compositionally biased region" description="Basic and acidic residues" evidence="1">
    <location>
        <begin position="350"/>
        <end position="362"/>
    </location>
</feature>
<evidence type="ECO:0000256" key="1">
    <source>
        <dbReference type="SAM" id="MobiDB-lite"/>
    </source>
</evidence>
<dbReference type="AlphaFoldDB" id="A0A854QB56"/>
<feature type="region of interest" description="Disordered" evidence="1">
    <location>
        <begin position="296"/>
        <end position="322"/>
    </location>
</feature>
<feature type="compositionally biased region" description="Polar residues" evidence="1">
    <location>
        <begin position="426"/>
        <end position="436"/>
    </location>
</feature>
<keyword evidence="2" id="KW-0812">Transmembrane</keyword>
<accession>A0A854QB56</accession>
<feature type="transmembrane region" description="Helical" evidence="2">
    <location>
        <begin position="264"/>
        <end position="285"/>
    </location>
</feature>
<feature type="region of interest" description="Disordered" evidence="1">
    <location>
        <begin position="345"/>
        <end position="366"/>
    </location>
</feature>
<feature type="compositionally biased region" description="Low complexity" evidence="1">
    <location>
        <begin position="211"/>
        <end position="246"/>
    </location>
</feature>
<comment type="caution">
    <text evidence="3">The sequence shown here is derived from an EMBL/GenBank/DDBJ whole genome shotgun (WGS) entry which is preliminary data.</text>
</comment>
<gene>
    <name evidence="3" type="ORF">C361_06424</name>
</gene>
<feature type="compositionally biased region" description="Low complexity" evidence="1">
    <location>
        <begin position="254"/>
        <end position="263"/>
    </location>
</feature>
<feature type="region of interest" description="Disordered" evidence="1">
    <location>
        <begin position="388"/>
        <end position="409"/>
    </location>
</feature>
<keyword evidence="2" id="KW-0472">Membrane</keyword>
<feature type="compositionally biased region" description="Polar residues" evidence="1">
    <location>
        <begin position="196"/>
        <end position="206"/>
    </location>
</feature>
<evidence type="ECO:0000313" key="4">
    <source>
        <dbReference type="Proteomes" id="UP000199727"/>
    </source>
</evidence>
<evidence type="ECO:0000313" key="3">
    <source>
        <dbReference type="EMBL" id="OXG11856.1"/>
    </source>
</evidence>
<evidence type="ECO:0008006" key="5">
    <source>
        <dbReference type="Google" id="ProtNLM"/>
    </source>
</evidence>
<proteinExistence type="predicted"/>
<feature type="compositionally biased region" description="Basic and acidic residues" evidence="1">
    <location>
        <begin position="639"/>
        <end position="654"/>
    </location>
</feature>
<feature type="region of interest" description="Disordered" evidence="1">
    <location>
        <begin position="196"/>
        <end position="263"/>
    </location>
</feature>
<evidence type="ECO:0000256" key="2">
    <source>
        <dbReference type="SAM" id="Phobius"/>
    </source>
</evidence>
<feature type="region of interest" description="Disordered" evidence="1">
    <location>
        <begin position="424"/>
        <end position="444"/>
    </location>
</feature>
<feature type="compositionally biased region" description="Polar residues" evidence="1">
    <location>
        <begin position="464"/>
        <end position="480"/>
    </location>
</feature>
<protein>
    <recommendedName>
        <fullName evidence="5">Transmembrane protein</fullName>
    </recommendedName>
</protein>
<dbReference type="Proteomes" id="UP000199727">
    <property type="component" value="Unassembled WGS sequence"/>
</dbReference>
<dbReference type="EMBL" id="AMKT01000094">
    <property type="protein sequence ID" value="OXG11856.1"/>
    <property type="molecule type" value="Genomic_DNA"/>
</dbReference>
<dbReference type="OrthoDB" id="2576311at2759"/>
<reference evidence="3 4" key="1">
    <citation type="submission" date="2017-06" db="EMBL/GenBank/DDBJ databases">
        <title>Global population genomics of the pathogenic fungus Cryptococcus neoformans var. grubii.</title>
        <authorList>
            <person name="Cuomo C."/>
            <person name="Litvintseva A."/>
            <person name="Chen Y."/>
            <person name="Young S."/>
            <person name="Zeng Q."/>
            <person name="Chapman S."/>
            <person name="Gujja S."/>
            <person name="Saif S."/>
            <person name="Birren B."/>
        </authorList>
    </citation>
    <scope>NUCLEOTIDE SEQUENCE [LARGE SCALE GENOMIC DNA]</scope>
    <source>
        <strain evidence="3 4">Tu259-1</strain>
    </source>
</reference>
<name>A0A854QB56_CRYNE</name>
<keyword evidence="2" id="KW-1133">Transmembrane helix</keyword>